<evidence type="ECO:0000313" key="2">
    <source>
        <dbReference type="EMBL" id="GGH34311.1"/>
    </source>
</evidence>
<evidence type="ECO:0000313" key="3">
    <source>
        <dbReference type="Proteomes" id="UP000659344"/>
    </source>
</evidence>
<evidence type="ECO:0008006" key="4">
    <source>
        <dbReference type="Google" id="ProtNLM"/>
    </source>
</evidence>
<feature type="transmembrane region" description="Helical" evidence="1">
    <location>
        <begin position="148"/>
        <end position="169"/>
    </location>
</feature>
<keyword evidence="1" id="KW-0472">Membrane</keyword>
<feature type="transmembrane region" description="Helical" evidence="1">
    <location>
        <begin position="176"/>
        <end position="195"/>
    </location>
</feature>
<keyword evidence="3" id="KW-1185">Reference proteome</keyword>
<accession>A0ABQ1YPY9</accession>
<name>A0ABQ1YPY9_9BACL</name>
<evidence type="ECO:0000256" key="1">
    <source>
        <dbReference type="SAM" id="Phobius"/>
    </source>
</evidence>
<dbReference type="EMBL" id="BMFT01000003">
    <property type="protein sequence ID" value="GGH34311.1"/>
    <property type="molecule type" value="Genomic_DNA"/>
</dbReference>
<feature type="transmembrane region" description="Helical" evidence="1">
    <location>
        <begin position="99"/>
        <end position="128"/>
    </location>
</feature>
<proteinExistence type="predicted"/>
<keyword evidence="1" id="KW-1133">Transmembrane helix</keyword>
<sequence>MLKLMRLEFKKFRFATYIRAALIANLCIFALISLISIDSLSENVIEFSSFEGIFEILDALVRGTFIIFAGVLLSKLIIDEFKSQSITVLFMYPINRKKLMVAKLLIVICFTFSAIILSSLILTCAIYLLDRFINIIPGKLTLEMVVKYGTSTIANAVAASFMSLIPLYFGMRKHSITTTLVSSVLIVMAVCSNNGGFNLNSIIFVPITLACIGALIAYAAIRRIEDVDLLSKSGT</sequence>
<dbReference type="RefSeq" id="WP_188541641.1">
    <property type="nucleotide sequence ID" value="NZ_BMFT01000003.1"/>
</dbReference>
<protein>
    <recommendedName>
        <fullName evidence="4">ABC transporter permease</fullName>
    </recommendedName>
</protein>
<organism evidence="2 3">
    <name type="scientific">Paenibacillus segetis</name>
    <dbReference type="NCBI Taxonomy" id="1325360"/>
    <lineage>
        <taxon>Bacteria</taxon>
        <taxon>Bacillati</taxon>
        <taxon>Bacillota</taxon>
        <taxon>Bacilli</taxon>
        <taxon>Bacillales</taxon>
        <taxon>Paenibacillaceae</taxon>
        <taxon>Paenibacillus</taxon>
    </lineage>
</organism>
<feature type="transmembrane region" description="Helical" evidence="1">
    <location>
        <begin position="59"/>
        <end position="78"/>
    </location>
</feature>
<feature type="transmembrane region" description="Helical" evidence="1">
    <location>
        <begin position="20"/>
        <end position="39"/>
    </location>
</feature>
<dbReference type="Proteomes" id="UP000659344">
    <property type="component" value="Unassembled WGS sequence"/>
</dbReference>
<gene>
    <name evidence="2" type="primary">ycbO</name>
    <name evidence="2" type="ORF">GCM10008013_39960</name>
</gene>
<dbReference type="Pfam" id="PF12730">
    <property type="entry name" value="ABC2_membrane_4"/>
    <property type="match status" value="1"/>
</dbReference>
<keyword evidence="1" id="KW-0812">Transmembrane</keyword>
<comment type="caution">
    <text evidence="2">The sequence shown here is derived from an EMBL/GenBank/DDBJ whole genome shotgun (WGS) entry which is preliminary data.</text>
</comment>
<reference evidence="3" key="1">
    <citation type="journal article" date="2019" name="Int. J. Syst. Evol. Microbiol.">
        <title>The Global Catalogue of Microorganisms (GCM) 10K type strain sequencing project: providing services to taxonomists for standard genome sequencing and annotation.</title>
        <authorList>
            <consortium name="The Broad Institute Genomics Platform"/>
            <consortium name="The Broad Institute Genome Sequencing Center for Infectious Disease"/>
            <person name="Wu L."/>
            <person name="Ma J."/>
        </authorList>
    </citation>
    <scope>NUCLEOTIDE SEQUENCE [LARGE SCALE GENOMIC DNA]</scope>
    <source>
        <strain evidence="3">CGMCC 1.12769</strain>
    </source>
</reference>
<feature type="transmembrane region" description="Helical" evidence="1">
    <location>
        <begin position="201"/>
        <end position="221"/>
    </location>
</feature>